<evidence type="ECO:0000313" key="11">
    <source>
        <dbReference type="EMBL" id="MBS7810811.1"/>
    </source>
</evidence>
<evidence type="ECO:0000256" key="4">
    <source>
        <dbReference type="ARBA" id="ARBA00022519"/>
    </source>
</evidence>
<keyword evidence="6 9" id="KW-1133">Transmembrane helix</keyword>
<keyword evidence="4 9" id="KW-0997">Cell inner membrane</keyword>
<sequence>MRAIGAGLAGLAALLRWSLVLAAAVMLSLIFLQVVMRYVFALVPPWTEEVALLAFSWATMGGLALGVREGFHVRLTILSDRFPPRFAAIWEVGVNVVTAALGAFLAWSGMRFLEFTEGSTSAAMEYPIEILNGMAPIAGMLVCLFALGRVILPAPAPVEMAEA</sequence>
<evidence type="ECO:0000256" key="6">
    <source>
        <dbReference type="ARBA" id="ARBA00022989"/>
    </source>
</evidence>
<evidence type="ECO:0000259" key="10">
    <source>
        <dbReference type="Pfam" id="PF04290"/>
    </source>
</evidence>
<comment type="caution">
    <text evidence="11">The sequence shown here is derived from an EMBL/GenBank/DDBJ whole genome shotgun (WGS) entry which is preliminary data.</text>
</comment>
<dbReference type="EMBL" id="JAHCDA010000001">
    <property type="protein sequence ID" value="MBS7810811.1"/>
    <property type="molecule type" value="Genomic_DNA"/>
</dbReference>
<dbReference type="PANTHER" id="PTHR35011:SF2">
    <property type="entry name" value="2,3-DIKETO-L-GULONATE TRAP TRANSPORTER SMALL PERMEASE PROTEIN YIAM"/>
    <property type="match status" value="1"/>
</dbReference>
<evidence type="ECO:0000313" key="12">
    <source>
        <dbReference type="Proteomes" id="UP000766336"/>
    </source>
</evidence>
<comment type="subunit">
    <text evidence="9">The complex comprises the extracytoplasmic solute receptor protein and the two transmembrane proteins.</text>
</comment>
<dbReference type="Proteomes" id="UP000766336">
    <property type="component" value="Unassembled WGS sequence"/>
</dbReference>
<reference evidence="11 12" key="1">
    <citation type="submission" date="2021-05" db="EMBL/GenBank/DDBJ databases">
        <title>Roseococcus sp. XZZS9, whole genome shotgun sequencing project.</title>
        <authorList>
            <person name="Zhao G."/>
            <person name="Shen L."/>
        </authorList>
    </citation>
    <scope>NUCLEOTIDE SEQUENCE [LARGE SCALE GENOMIC DNA]</scope>
    <source>
        <strain evidence="11 12">XZZS9</strain>
    </source>
</reference>
<comment type="function">
    <text evidence="9">Part of the tripartite ATP-independent periplasmic (TRAP) transport system.</text>
</comment>
<organism evidence="11 12">
    <name type="scientific">Roseococcus pinisoli</name>
    <dbReference type="NCBI Taxonomy" id="2835040"/>
    <lineage>
        <taxon>Bacteria</taxon>
        <taxon>Pseudomonadati</taxon>
        <taxon>Pseudomonadota</taxon>
        <taxon>Alphaproteobacteria</taxon>
        <taxon>Acetobacterales</taxon>
        <taxon>Roseomonadaceae</taxon>
        <taxon>Roseococcus</taxon>
    </lineage>
</organism>
<gene>
    <name evidence="11" type="ORF">KHU32_07665</name>
</gene>
<evidence type="ECO:0000256" key="3">
    <source>
        <dbReference type="ARBA" id="ARBA00022475"/>
    </source>
</evidence>
<keyword evidence="12" id="KW-1185">Reference proteome</keyword>
<dbReference type="PANTHER" id="PTHR35011">
    <property type="entry name" value="2,3-DIKETO-L-GULONATE TRAP TRANSPORTER SMALL PERMEASE PROTEIN YIAM"/>
    <property type="match status" value="1"/>
</dbReference>
<evidence type="ECO:0000256" key="5">
    <source>
        <dbReference type="ARBA" id="ARBA00022692"/>
    </source>
</evidence>
<dbReference type="Pfam" id="PF04290">
    <property type="entry name" value="DctQ"/>
    <property type="match status" value="1"/>
</dbReference>
<protein>
    <recommendedName>
        <fullName evidence="9">TRAP transporter small permease protein</fullName>
    </recommendedName>
</protein>
<dbReference type="InterPro" id="IPR055348">
    <property type="entry name" value="DctQ"/>
</dbReference>
<evidence type="ECO:0000256" key="1">
    <source>
        <dbReference type="ARBA" id="ARBA00004429"/>
    </source>
</evidence>
<evidence type="ECO:0000256" key="8">
    <source>
        <dbReference type="ARBA" id="ARBA00038436"/>
    </source>
</evidence>
<keyword evidence="2 9" id="KW-0813">Transport</keyword>
<dbReference type="InterPro" id="IPR007387">
    <property type="entry name" value="TRAP_DctQ"/>
</dbReference>
<evidence type="ECO:0000256" key="9">
    <source>
        <dbReference type="RuleBase" id="RU369079"/>
    </source>
</evidence>
<evidence type="ECO:0000256" key="2">
    <source>
        <dbReference type="ARBA" id="ARBA00022448"/>
    </source>
</evidence>
<comment type="subcellular location">
    <subcellularLocation>
        <location evidence="1 9">Cell inner membrane</location>
        <topology evidence="1 9">Multi-pass membrane protein</topology>
    </subcellularLocation>
</comment>
<comment type="similarity">
    <text evidence="8 9">Belongs to the TRAP transporter small permease family.</text>
</comment>
<name>A0ABS5QAU0_9PROT</name>
<feature type="transmembrane region" description="Helical" evidence="9">
    <location>
        <begin position="88"/>
        <end position="110"/>
    </location>
</feature>
<keyword evidence="5 9" id="KW-0812">Transmembrane</keyword>
<feature type="domain" description="Tripartite ATP-independent periplasmic transporters DctQ component" evidence="10">
    <location>
        <begin position="26"/>
        <end position="151"/>
    </location>
</feature>
<feature type="transmembrane region" description="Helical" evidence="9">
    <location>
        <begin position="46"/>
        <end position="67"/>
    </location>
</feature>
<dbReference type="RefSeq" id="WP_213669410.1">
    <property type="nucleotide sequence ID" value="NZ_JAHCDA010000001.1"/>
</dbReference>
<feature type="transmembrane region" description="Helical" evidence="9">
    <location>
        <begin position="130"/>
        <end position="152"/>
    </location>
</feature>
<comment type="caution">
    <text evidence="9">Lacks conserved residue(s) required for the propagation of feature annotation.</text>
</comment>
<evidence type="ECO:0000256" key="7">
    <source>
        <dbReference type="ARBA" id="ARBA00023136"/>
    </source>
</evidence>
<keyword evidence="7 9" id="KW-0472">Membrane</keyword>
<keyword evidence="3" id="KW-1003">Cell membrane</keyword>
<accession>A0ABS5QAU0</accession>
<proteinExistence type="inferred from homology"/>